<keyword evidence="3" id="KW-0964">Secreted</keyword>
<evidence type="ECO:0000313" key="5">
    <source>
        <dbReference type="EMBL" id="CAG8450643.1"/>
    </source>
</evidence>
<dbReference type="EMBL" id="CAJVPQ010000146">
    <property type="protein sequence ID" value="CAG8450643.1"/>
    <property type="molecule type" value="Genomic_DNA"/>
</dbReference>
<dbReference type="InterPro" id="IPR045379">
    <property type="entry name" value="Crinkler_N"/>
</dbReference>
<accession>A0A9N8YSW2</accession>
<dbReference type="Pfam" id="PF20147">
    <property type="entry name" value="Crinkler"/>
    <property type="match status" value="1"/>
</dbReference>
<dbReference type="GO" id="GO:0043657">
    <property type="term" value="C:host cell"/>
    <property type="evidence" value="ECO:0007669"/>
    <property type="project" value="UniProtKB-SubCell"/>
</dbReference>
<protein>
    <submittedName>
        <fullName evidence="5">15283_t:CDS:1</fullName>
    </submittedName>
</protein>
<comment type="caution">
    <text evidence="5">The sequence shown here is derived from an EMBL/GenBank/DDBJ whole genome shotgun (WGS) entry which is preliminary data.</text>
</comment>
<dbReference type="OrthoDB" id="2420447at2759"/>
<name>A0A9N8YSW2_9GLOM</name>
<keyword evidence="6" id="KW-1185">Reference proteome</keyword>
<dbReference type="GO" id="GO:0005576">
    <property type="term" value="C:extracellular region"/>
    <property type="evidence" value="ECO:0007669"/>
    <property type="project" value="UniProtKB-SubCell"/>
</dbReference>
<feature type="non-terminal residue" evidence="5">
    <location>
        <position position="393"/>
    </location>
</feature>
<dbReference type="Proteomes" id="UP000789570">
    <property type="component" value="Unassembled WGS sequence"/>
</dbReference>
<evidence type="ECO:0000313" key="6">
    <source>
        <dbReference type="Proteomes" id="UP000789570"/>
    </source>
</evidence>
<feature type="domain" description="Crinkler effector protein N-terminal" evidence="4">
    <location>
        <begin position="6"/>
        <end position="59"/>
    </location>
</feature>
<gene>
    <name evidence="5" type="ORF">FCALED_LOCUS1206</name>
</gene>
<proteinExistence type="predicted"/>
<evidence type="ECO:0000256" key="2">
    <source>
        <dbReference type="ARBA" id="ARBA00004613"/>
    </source>
</evidence>
<evidence type="ECO:0000259" key="4">
    <source>
        <dbReference type="Pfam" id="PF20147"/>
    </source>
</evidence>
<comment type="subcellular location">
    <subcellularLocation>
        <location evidence="1">Host cell</location>
    </subcellularLocation>
    <subcellularLocation>
        <location evidence="2">Secreted</location>
    </subcellularLocation>
</comment>
<sequence length="393" mass="45330">YTEIILGCIILGEKNAFSDFNTGKTIGYLKIVIKEQAGLDSPAYKLKLWKVNIPESEKHKIYEGIDVKVKFGDSASGQYNDSINKSARAEAKRLIILEFTLNGRQQSIKIIRDKLRLLRLAFYDLKSIITSALRFLKILRLFKISIVIAGSKYLVGHFRLVTRLVKEIIDAENLQESKYAVLEIAVNKTVQLVKNGMTCHLEKLATEAYEKEDLRNTVFDFVNEIYGNQSHLPEWTKEAIINIKSYGNLQMFFQHDETLKDDVDVINKFLSTSTLLEYVFVPGQYMRPDGTDIDNDKKSTDWGLMYHQKDGKVKCTSLKKKFDGVINNFNHCDSLRIHYILPDVTQERTSKQSNRGGCYTENNDIIMYIDEKLLERYFLTEYASSLREILTHN</sequence>
<organism evidence="5 6">
    <name type="scientific">Funneliformis caledonium</name>
    <dbReference type="NCBI Taxonomy" id="1117310"/>
    <lineage>
        <taxon>Eukaryota</taxon>
        <taxon>Fungi</taxon>
        <taxon>Fungi incertae sedis</taxon>
        <taxon>Mucoromycota</taxon>
        <taxon>Glomeromycotina</taxon>
        <taxon>Glomeromycetes</taxon>
        <taxon>Glomerales</taxon>
        <taxon>Glomeraceae</taxon>
        <taxon>Funneliformis</taxon>
    </lineage>
</organism>
<evidence type="ECO:0000256" key="1">
    <source>
        <dbReference type="ARBA" id="ARBA00004340"/>
    </source>
</evidence>
<evidence type="ECO:0000256" key="3">
    <source>
        <dbReference type="ARBA" id="ARBA00022525"/>
    </source>
</evidence>
<reference evidence="5" key="1">
    <citation type="submission" date="2021-06" db="EMBL/GenBank/DDBJ databases">
        <authorList>
            <person name="Kallberg Y."/>
            <person name="Tangrot J."/>
            <person name="Rosling A."/>
        </authorList>
    </citation>
    <scope>NUCLEOTIDE SEQUENCE</scope>
    <source>
        <strain evidence="5">UK204</strain>
    </source>
</reference>
<dbReference type="AlphaFoldDB" id="A0A9N8YSW2"/>